<dbReference type="EMBL" id="RBZM01000007">
    <property type="protein sequence ID" value="RKP51660.1"/>
    <property type="molecule type" value="Genomic_DNA"/>
</dbReference>
<dbReference type="PROSITE" id="PS51257">
    <property type="entry name" value="PROKAR_LIPOPROTEIN"/>
    <property type="match status" value="1"/>
</dbReference>
<evidence type="ECO:0000256" key="3">
    <source>
        <dbReference type="ARBA" id="ARBA00022544"/>
    </source>
</evidence>
<dbReference type="AlphaFoldDB" id="A0A494XLT8"/>
<dbReference type="Pfam" id="PF25198">
    <property type="entry name" value="Spore_GerAC_N"/>
    <property type="match status" value="1"/>
</dbReference>
<dbReference type="InterPro" id="IPR057336">
    <property type="entry name" value="GerAC_N"/>
</dbReference>
<evidence type="ECO:0000256" key="7">
    <source>
        <dbReference type="ARBA" id="ARBA00023288"/>
    </source>
</evidence>
<accession>A0A494XLT8</accession>
<dbReference type="PANTHER" id="PTHR35789:SF1">
    <property type="entry name" value="SPORE GERMINATION PROTEIN B3"/>
    <property type="match status" value="1"/>
</dbReference>
<keyword evidence="3" id="KW-0309">Germination</keyword>
<dbReference type="GO" id="GO:0016020">
    <property type="term" value="C:membrane"/>
    <property type="evidence" value="ECO:0007669"/>
    <property type="project" value="UniProtKB-SubCell"/>
</dbReference>
<evidence type="ECO:0000256" key="1">
    <source>
        <dbReference type="ARBA" id="ARBA00004635"/>
    </source>
</evidence>
<keyword evidence="6" id="KW-0564">Palmitate</keyword>
<organism evidence="10 11">
    <name type="scientific">Cohnella endophytica</name>
    <dbReference type="NCBI Taxonomy" id="2419778"/>
    <lineage>
        <taxon>Bacteria</taxon>
        <taxon>Bacillati</taxon>
        <taxon>Bacillota</taxon>
        <taxon>Bacilli</taxon>
        <taxon>Bacillales</taxon>
        <taxon>Paenibacillaceae</taxon>
        <taxon>Cohnella</taxon>
    </lineage>
</organism>
<dbReference type="InterPro" id="IPR008844">
    <property type="entry name" value="Spore_GerAC-like"/>
</dbReference>
<keyword evidence="7" id="KW-0449">Lipoprotein</keyword>
<reference evidence="10 11" key="1">
    <citation type="submission" date="2018-10" db="EMBL/GenBank/DDBJ databases">
        <title>Cohnella sp. M2MS4P-1, whole genome shotgun sequence.</title>
        <authorList>
            <person name="Tuo L."/>
        </authorList>
    </citation>
    <scope>NUCLEOTIDE SEQUENCE [LARGE SCALE GENOMIC DNA]</scope>
    <source>
        <strain evidence="10 11">M2MS4P-1</strain>
    </source>
</reference>
<dbReference type="OrthoDB" id="2370124at2"/>
<comment type="similarity">
    <text evidence="2">Belongs to the GerABKC lipoprotein family.</text>
</comment>
<evidence type="ECO:0000313" key="10">
    <source>
        <dbReference type="EMBL" id="RKP51660.1"/>
    </source>
</evidence>
<name>A0A494XLT8_9BACL</name>
<dbReference type="Pfam" id="PF05504">
    <property type="entry name" value="Spore_GerAC"/>
    <property type="match status" value="1"/>
</dbReference>
<comment type="caution">
    <text evidence="10">The sequence shown here is derived from an EMBL/GenBank/DDBJ whole genome shotgun (WGS) entry which is preliminary data.</text>
</comment>
<dbReference type="NCBIfam" id="TIGR02887">
    <property type="entry name" value="spore_ger_x_C"/>
    <property type="match status" value="1"/>
</dbReference>
<dbReference type="GO" id="GO:0009847">
    <property type="term" value="P:spore germination"/>
    <property type="evidence" value="ECO:0007669"/>
    <property type="project" value="InterPro"/>
</dbReference>
<proteinExistence type="inferred from homology"/>
<dbReference type="Proteomes" id="UP000282076">
    <property type="component" value="Unassembled WGS sequence"/>
</dbReference>
<sequence length="373" mass="42042">MKKRWARIGLRAGLCGFFLLCGCWDQHLLKDERNVSIGGMDAGQGDKLVATVSIRDITTTELGSKDLSEVHTVLARTTQHARDLLNDEVSGDYSNSKMRVLLLGEELAKNHDFMPHMDVYYRDPKSPLSARVAVTQGTAKEMVELRKIGSRTIGLYIDNLLKSSVDTSSIPDVNIQTLHPLDRGYDFAVPYLTIKDSMPSLLGTALFSGTRMTGKLNLDESKLYLLLCDQIGKTLKLTLKSNTPSAPDGYEYVTVDVNKAKRKFKVTVTKDGEIRARLHLRLRVTVVEDPSNHLYKMAVMHDLERHLSRELTSNAQDVVEKIQRANHDGFGIARRLMSFHPKVWEQLDWNKEYPRIPFDTSVSLQIINTGITD</sequence>
<keyword evidence="11" id="KW-1185">Reference proteome</keyword>
<feature type="domain" description="Spore germination protein N-terminal" evidence="9">
    <location>
        <begin position="25"/>
        <end position="194"/>
    </location>
</feature>
<evidence type="ECO:0000256" key="6">
    <source>
        <dbReference type="ARBA" id="ARBA00023139"/>
    </source>
</evidence>
<evidence type="ECO:0000313" key="11">
    <source>
        <dbReference type="Proteomes" id="UP000282076"/>
    </source>
</evidence>
<dbReference type="InterPro" id="IPR046953">
    <property type="entry name" value="Spore_GerAC-like_C"/>
</dbReference>
<keyword evidence="5" id="KW-0472">Membrane</keyword>
<comment type="subcellular location">
    <subcellularLocation>
        <location evidence="1">Membrane</location>
        <topology evidence="1">Lipid-anchor</topology>
    </subcellularLocation>
</comment>
<dbReference type="InterPro" id="IPR038501">
    <property type="entry name" value="Spore_GerAC_C_sf"/>
</dbReference>
<feature type="domain" description="Spore germination GerAC-like C-terminal" evidence="8">
    <location>
        <begin position="203"/>
        <end position="370"/>
    </location>
</feature>
<dbReference type="Gene3D" id="3.30.300.210">
    <property type="entry name" value="Nutrient germinant receptor protein C, domain 3"/>
    <property type="match status" value="1"/>
</dbReference>
<keyword evidence="4" id="KW-0732">Signal</keyword>
<protein>
    <submittedName>
        <fullName evidence="10">Ger(X)C family spore germination protein</fullName>
    </submittedName>
</protein>
<dbReference type="RefSeq" id="WP_120978378.1">
    <property type="nucleotide sequence ID" value="NZ_RBZM01000007.1"/>
</dbReference>
<evidence type="ECO:0000259" key="8">
    <source>
        <dbReference type="Pfam" id="PF05504"/>
    </source>
</evidence>
<evidence type="ECO:0000256" key="4">
    <source>
        <dbReference type="ARBA" id="ARBA00022729"/>
    </source>
</evidence>
<evidence type="ECO:0000259" key="9">
    <source>
        <dbReference type="Pfam" id="PF25198"/>
    </source>
</evidence>
<evidence type="ECO:0000256" key="5">
    <source>
        <dbReference type="ARBA" id="ARBA00023136"/>
    </source>
</evidence>
<gene>
    <name evidence="10" type="ORF">D7Z26_17990</name>
</gene>
<dbReference type="PANTHER" id="PTHR35789">
    <property type="entry name" value="SPORE GERMINATION PROTEIN B3"/>
    <property type="match status" value="1"/>
</dbReference>
<evidence type="ECO:0000256" key="2">
    <source>
        <dbReference type="ARBA" id="ARBA00007886"/>
    </source>
</evidence>